<keyword evidence="2" id="KW-0732">Signal</keyword>
<evidence type="ECO:0000256" key="2">
    <source>
        <dbReference type="SAM" id="SignalP"/>
    </source>
</evidence>
<dbReference type="Proteomes" id="UP000535182">
    <property type="component" value="Unassembled WGS sequence"/>
</dbReference>
<name>A0A9X0QA32_9BACT</name>
<evidence type="ECO:0000256" key="1">
    <source>
        <dbReference type="SAM" id="Phobius"/>
    </source>
</evidence>
<proteinExistence type="predicted"/>
<feature type="transmembrane region" description="Helical" evidence="1">
    <location>
        <begin position="302"/>
        <end position="323"/>
    </location>
</feature>
<reference evidence="4 5" key="1">
    <citation type="submission" date="2020-08" db="EMBL/GenBank/DDBJ databases">
        <title>Genomic Encyclopedia of Type Strains, Phase IV (KMG-V): Genome sequencing to study the core and pangenomes of soil and plant-associated prokaryotes.</title>
        <authorList>
            <person name="Whitman W."/>
        </authorList>
    </citation>
    <scope>NUCLEOTIDE SEQUENCE [LARGE SCALE GENOMIC DNA]</scope>
    <source>
        <strain evidence="4 5">X5P2</strain>
    </source>
</reference>
<feature type="domain" description="DUF7939" evidence="3">
    <location>
        <begin position="342"/>
        <end position="425"/>
    </location>
</feature>
<accession>A0A9X0QA32</accession>
<keyword evidence="1" id="KW-0812">Transmembrane</keyword>
<evidence type="ECO:0000259" key="3">
    <source>
        <dbReference type="Pfam" id="PF25607"/>
    </source>
</evidence>
<dbReference type="InterPro" id="IPR057699">
    <property type="entry name" value="DUF7939"/>
</dbReference>
<feature type="chain" id="PRO_5040817578" description="DUF7939 domain-containing protein" evidence="2">
    <location>
        <begin position="20"/>
        <end position="442"/>
    </location>
</feature>
<dbReference type="EMBL" id="JACHEB010000001">
    <property type="protein sequence ID" value="MBB5326547.1"/>
    <property type="molecule type" value="Genomic_DNA"/>
</dbReference>
<organism evidence="4 5">
    <name type="scientific">Tunturiibacter gelidiferens</name>
    <dbReference type="NCBI Taxonomy" id="3069689"/>
    <lineage>
        <taxon>Bacteria</taxon>
        <taxon>Pseudomonadati</taxon>
        <taxon>Acidobacteriota</taxon>
        <taxon>Terriglobia</taxon>
        <taxon>Terriglobales</taxon>
        <taxon>Acidobacteriaceae</taxon>
        <taxon>Tunturiibacter</taxon>
    </lineage>
</organism>
<protein>
    <recommendedName>
        <fullName evidence="3">DUF7939 domain-containing protein</fullName>
    </recommendedName>
</protein>
<keyword evidence="1" id="KW-0472">Membrane</keyword>
<feature type="signal peptide" evidence="2">
    <location>
        <begin position="1"/>
        <end position="19"/>
    </location>
</feature>
<gene>
    <name evidence="4" type="ORF">HDF14_000141</name>
</gene>
<dbReference type="PANTHER" id="PTHR40940:SF1">
    <property type="entry name" value="PROTEIN BATD"/>
    <property type="match status" value="1"/>
</dbReference>
<keyword evidence="5" id="KW-1185">Reference proteome</keyword>
<dbReference type="AlphaFoldDB" id="A0A9X0QA32"/>
<comment type="caution">
    <text evidence="4">The sequence shown here is derived from an EMBL/GenBank/DDBJ whole genome shotgun (WGS) entry which is preliminary data.</text>
</comment>
<evidence type="ECO:0000313" key="5">
    <source>
        <dbReference type="Proteomes" id="UP000535182"/>
    </source>
</evidence>
<sequence length="442" mass="50120">MKRVLITVFAAFIALTAAAQSPIVQAHLEPSHGILVGQPIRMVVTVYVPNYFTGSPDFPEFEIENAIVVLPQDRPANSNTQIDGVRYAGITETYVIYPQQAGDFHLPREQVTVPFALAPPKSTIAQVPLPALAFHADVPAAARDLDYFLPTTALTMQQKWSSPMKNLRVGDTIERTVTVTATKMQSMLIPPLSLDAPSGIRVYPEEPVIHDQKTDRGDFVYGRRTQTAKYVIQKEGDYTLPSIELKWWNLSSHRLVTATLPAVHFIAAANTNYVTELPPESEPAPIAPIRHRSLWKQYRSRILITSLCCIAVALLLAMIWYWLPRARRRLQAWQERRRHSEATYFHNLQRACTQNNAAESYVWLLKWIAVADPGVSLQQALKRADNPLLTSDTNDLGESLFAQRIQDYSWNGKRFAALLRQQRKDHRMHLSKHQYLNDLNPK</sequence>
<dbReference type="PANTHER" id="PTHR40940">
    <property type="entry name" value="PROTEIN BATD-RELATED"/>
    <property type="match status" value="1"/>
</dbReference>
<dbReference type="InterPro" id="IPR025738">
    <property type="entry name" value="BatD"/>
</dbReference>
<keyword evidence="1" id="KW-1133">Transmembrane helix</keyword>
<dbReference type="Pfam" id="PF25607">
    <property type="entry name" value="DUF7939"/>
    <property type="match status" value="1"/>
</dbReference>
<evidence type="ECO:0000313" key="4">
    <source>
        <dbReference type="EMBL" id="MBB5326547.1"/>
    </source>
</evidence>
<dbReference type="RefSeq" id="WP_183972578.1">
    <property type="nucleotide sequence ID" value="NZ_JACHEB010000001.1"/>
</dbReference>